<keyword evidence="3" id="KW-1185">Reference proteome</keyword>
<reference evidence="2" key="2">
    <citation type="submission" date="2020-09" db="EMBL/GenBank/DDBJ databases">
        <authorList>
            <person name="Sun Q."/>
            <person name="Zhou Y."/>
        </authorList>
    </citation>
    <scope>NUCLEOTIDE SEQUENCE</scope>
    <source>
        <strain evidence="2">CGMCC 1.7081</strain>
    </source>
</reference>
<dbReference type="SUPFAM" id="SSF52402">
    <property type="entry name" value="Adenine nucleotide alpha hydrolases-like"/>
    <property type="match status" value="1"/>
</dbReference>
<dbReference type="Proteomes" id="UP000611500">
    <property type="component" value="Unassembled WGS sequence"/>
</dbReference>
<gene>
    <name evidence="2" type="ORF">GCM10010961_29160</name>
</gene>
<dbReference type="EMBL" id="BNAP01000014">
    <property type="protein sequence ID" value="GHG95442.1"/>
    <property type="molecule type" value="Genomic_DNA"/>
</dbReference>
<dbReference type="Gene3D" id="3.40.50.620">
    <property type="entry name" value="HUPs"/>
    <property type="match status" value="1"/>
</dbReference>
<dbReference type="InterPro" id="IPR014729">
    <property type="entry name" value="Rossmann-like_a/b/a_fold"/>
</dbReference>
<dbReference type="InterPro" id="IPR006016">
    <property type="entry name" value="UspA"/>
</dbReference>
<protein>
    <recommendedName>
        <fullName evidence="1">UspA domain-containing protein</fullName>
    </recommendedName>
</protein>
<feature type="domain" description="UspA" evidence="1">
    <location>
        <begin position="1"/>
        <end position="137"/>
    </location>
</feature>
<proteinExistence type="predicted"/>
<dbReference type="RefSeq" id="WP_028094158.1">
    <property type="nucleotide sequence ID" value="NZ_BNAP01000014.1"/>
</dbReference>
<dbReference type="Pfam" id="PF00582">
    <property type="entry name" value="Usp"/>
    <property type="match status" value="1"/>
</dbReference>
<dbReference type="AlphaFoldDB" id="A0A8J3MDE7"/>
<evidence type="ECO:0000313" key="2">
    <source>
        <dbReference type="EMBL" id="GHG95442.1"/>
    </source>
</evidence>
<sequence length="138" mass="14566">MFSKIMMPVDLAHLASLRRALDVAADLGAHYGATVVYAGVTAQTPGALGHNPKDFAARLDAFVAQESRTHGIAAEALALISHDPRIDLDRTLIKAVEDIGADLVVMASHIPNLTDYIWPSNGGTLAAHAKTSVMVVRG</sequence>
<evidence type="ECO:0000313" key="3">
    <source>
        <dbReference type="Proteomes" id="UP000611500"/>
    </source>
</evidence>
<evidence type="ECO:0000259" key="1">
    <source>
        <dbReference type="Pfam" id="PF00582"/>
    </source>
</evidence>
<dbReference type="CDD" id="cd00293">
    <property type="entry name" value="USP-like"/>
    <property type="match status" value="1"/>
</dbReference>
<comment type="caution">
    <text evidence="2">The sequence shown here is derived from an EMBL/GenBank/DDBJ whole genome shotgun (WGS) entry which is preliminary data.</text>
</comment>
<name>A0A8J3MDE7_9RHOB</name>
<organism evidence="2 3">
    <name type="scientific">Pseudodonghicola xiamenensis</name>
    <dbReference type="NCBI Taxonomy" id="337702"/>
    <lineage>
        <taxon>Bacteria</taxon>
        <taxon>Pseudomonadati</taxon>
        <taxon>Pseudomonadota</taxon>
        <taxon>Alphaproteobacteria</taxon>
        <taxon>Rhodobacterales</taxon>
        <taxon>Paracoccaceae</taxon>
        <taxon>Pseudodonghicola</taxon>
    </lineage>
</organism>
<reference evidence="2" key="1">
    <citation type="journal article" date="2014" name="Int. J. Syst. Evol. Microbiol.">
        <title>Complete genome sequence of Corynebacterium casei LMG S-19264T (=DSM 44701T), isolated from a smear-ripened cheese.</title>
        <authorList>
            <consortium name="US DOE Joint Genome Institute (JGI-PGF)"/>
            <person name="Walter F."/>
            <person name="Albersmeier A."/>
            <person name="Kalinowski J."/>
            <person name="Ruckert C."/>
        </authorList>
    </citation>
    <scope>NUCLEOTIDE SEQUENCE</scope>
    <source>
        <strain evidence="2">CGMCC 1.7081</strain>
    </source>
</reference>
<accession>A0A8J3MDE7</accession>